<keyword evidence="5" id="KW-1185">Reference proteome</keyword>
<keyword evidence="2 4" id="KW-0067">ATP-binding</keyword>
<protein>
    <submittedName>
        <fullName evidence="4">ATP-binding protein</fullName>
    </submittedName>
</protein>
<evidence type="ECO:0000256" key="1">
    <source>
        <dbReference type="ARBA" id="ARBA00022741"/>
    </source>
</evidence>
<evidence type="ECO:0000259" key="3">
    <source>
        <dbReference type="Pfam" id="PF13191"/>
    </source>
</evidence>
<dbReference type="PANTHER" id="PTHR16305:SF35">
    <property type="entry name" value="TRANSCRIPTIONAL ACTIVATOR DOMAIN"/>
    <property type="match status" value="1"/>
</dbReference>
<feature type="domain" description="Orc1-like AAA ATPase" evidence="3">
    <location>
        <begin position="11"/>
        <end position="168"/>
    </location>
</feature>
<evidence type="ECO:0000313" key="5">
    <source>
        <dbReference type="Proteomes" id="UP000468735"/>
    </source>
</evidence>
<comment type="caution">
    <text evidence="4">The sequence shown here is derived from an EMBL/GenBank/DDBJ whole genome shotgun (WGS) entry which is preliminary data.</text>
</comment>
<dbReference type="GO" id="GO:0005737">
    <property type="term" value="C:cytoplasm"/>
    <property type="evidence" value="ECO:0007669"/>
    <property type="project" value="TreeGrafter"/>
</dbReference>
<proteinExistence type="predicted"/>
<dbReference type="SUPFAM" id="SSF48452">
    <property type="entry name" value="TPR-like"/>
    <property type="match status" value="1"/>
</dbReference>
<reference evidence="4 5" key="1">
    <citation type="submission" date="2019-09" db="EMBL/GenBank/DDBJ databases">
        <title>Actinomadura physcomitrii sp. nov., a novel actinomycete isolated from moss [Physcomitrium sphaericum (Ludw) Fuernr].</title>
        <authorList>
            <person name="Zhuang X."/>
            <person name="Liu C."/>
        </authorList>
    </citation>
    <scope>NUCLEOTIDE SEQUENCE [LARGE SCALE GENOMIC DNA]</scope>
    <source>
        <strain evidence="4 5">HMC1</strain>
    </source>
</reference>
<dbReference type="InterPro" id="IPR027417">
    <property type="entry name" value="P-loop_NTPase"/>
</dbReference>
<evidence type="ECO:0000256" key="2">
    <source>
        <dbReference type="ARBA" id="ARBA00022840"/>
    </source>
</evidence>
<dbReference type="EMBL" id="WBMT01000034">
    <property type="protein sequence ID" value="KAB2339652.1"/>
    <property type="molecule type" value="Genomic_DNA"/>
</dbReference>
<dbReference type="Pfam" id="PF13191">
    <property type="entry name" value="AAA_16"/>
    <property type="match status" value="1"/>
</dbReference>
<dbReference type="Proteomes" id="UP000468735">
    <property type="component" value="Unassembled WGS sequence"/>
</dbReference>
<dbReference type="InterPro" id="IPR041664">
    <property type="entry name" value="AAA_16"/>
</dbReference>
<keyword evidence="1" id="KW-0547">Nucleotide-binding</keyword>
<dbReference type="InterPro" id="IPR011990">
    <property type="entry name" value="TPR-like_helical_dom_sf"/>
</dbReference>
<organism evidence="4 5">
    <name type="scientific">Actinomadura rudentiformis</name>
    <dbReference type="NCBI Taxonomy" id="359158"/>
    <lineage>
        <taxon>Bacteria</taxon>
        <taxon>Bacillati</taxon>
        <taxon>Actinomycetota</taxon>
        <taxon>Actinomycetes</taxon>
        <taxon>Streptosporangiales</taxon>
        <taxon>Thermomonosporaceae</taxon>
        <taxon>Actinomadura</taxon>
    </lineage>
</organism>
<accession>A0A6H9YIS7</accession>
<dbReference type="OrthoDB" id="483at2"/>
<name>A0A6H9YIS7_9ACTN</name>
<dbReference type="GO" id="GO:0005524">
    <property type="term" value="F:ATP binding"/>
    <property type="evidence" value="ECO:0007669"/>
    <property type="project" value="UniProtKB-KW"/>
</dbReference>
<dbReference type="GO" id="GO:0004016">
    <property type="term" value="F:adenylate cyclase activity"/>
    <property type="evidence" value="ECO:0007669"/>
    <property type="project" value="TreeGrafter"/>
</dbReference>
<dbReference type="SUPFAM" id="SSF52540">
    <property type="entry name" value="P-loop containing nucleoside triphosphate hydrolases"/>
    <property type="match status" value="1"/>
</dbReference>
<gene>
    <name evidence="4" type="ORF">F8566_47435</name>
</gene>
<dbReference type="PANTHER" id="PTHR16305">
    <property type="entry name" value="TESTICULAR SOLUBLE ADENYLYL CYCLASE"/>
    <property type="match status" value="1"/>
</dbReference>
<dbReference type="AlphaFoldDB" id="A0A6H9YIS7"/>
<sequence>MNQTGPMVATPLTGRSRELRAVDRLLAGASGGTGGALVLRGEPGIGKTALLSYAERAATGMRVLQVIGVETEVELPFAALHQLLLPVLDRLGALPALQAAALRGAFGMEEATTRDRFLIGLATSSLLTTLAAETPVLCLIDNLEWLDQPSVDALLFAARRSRDAPVAILISTREVPRPFADAGIPELTLSRLRPADAAALLKEHAPSLPSEIRDRILKDALGNPLALAELAKTTRTLPPHPAETLPLTDRLIETFHHHARALPEATQALLLVLAADDTGDIELAVRAVRQLGVHAELQDLKHAEAAGLLTLDNNKAEFCHPLIRSAVYQSAAHGRRLETHHAIAEALAGDTTERRTWHLAASATGPREDIALAMERVAEKARSRAGYAAAVSAYIRAAELSSSGPPRARRFSLAAEAAIEAGQLRNAGGLADKASALTTDEKALARLARIRSAVEFELGSPATAGRILTEGAKLIETSDPGTAALMLAAAIRNASFASDPALARDAAADLNRLPLPRNPMFGALTSLADILGGDHTAAAGLNDKLQALPTGRPQERLLAASLALIAADDARAHDLAASVVTQARERGMIGLLPGALAIQAQAGLLRDRHPQALAAATEGHRISRDLDQPHRTAHLGALIAWLSAVQGDEERCTALAARAIAYGDHHGVATTPALATWALGVLDLTLGRYDSAVEHLENLQSGTPSHPIIAMYAAVDLMEASARAGAPATKTLPDLLSWTDVIARPWSSAIAARCRALTTPGLEAAAHYETALKHHASNDQPFQQARTQLLYAEWLARHDRAPEATPHLQAAHATFTHLGAHPWIARTKAQYPKA</sequence>
<evidence type="ECO:0000313" key="4">
    <source>
        <dbReference type="EMBL" id="KAB2339652.1"/>
    </source>
</evidence>